<evidence type="ECO:0008006" key="4">
    <source>
        <dbReference type="Google" id="ProtNLM"/>
    </source>
</evidence>
<protein>
    <recommendedName>
        <fullName evidence="4">Glycosyl-4,4'-diaponeurosporenoate acyltransferase</fullName>
    </recommendedName>
</protein>
<gene>
    <name evidence="2" type="ORF">SAMN06272739_1099</name>
</gene>
<accession>A0A286GHZ8</accession>
<feature type="transmembrane region" description="Helical" evidence="1">
    <location>
        <begin position="36"/>
        <end position="57"/>
    </location>
</feature>
<proteinExistence type="predicted"/>
<feature type="transmembrane region" description="Helical" evidence="1">
    <location>
        <begin position="139"/>
        <end position="158"/>
    </location>
</feature>
<keyword evidence="1" id="KW-0472">Membrane</keyword>
<feature type="transmembrane region" description="Helical" evidence="1">
    <location>
        <begin position="115"/>
        <end position="133"/>
    </location>
</feature>
<dbReference type="OrthoDB" id="5192869at2"/>
<keyword evidence="1" id="KW-0812">Transmembrane</keyword>
<dbReference type="Proteomes" id="UP000219482">
    <property type="component" value="Unassembled WGS sequence"/>
</dbReference>
<keyword evidence="3" id="KW-1185">Reference proteome</keyword>
<sequence>MRERLLRAPAWVLALVAGTSFAVLWALITRVQGESWTAAIVTGAVLGVFFGGVMGPIQHRQNRGLREVAARSPEGLSKRVRRAAWRGPVPDDVDVRQAAHDVVLAQSAQLERQRIWGPALFLLMAALGIYLAVADDPWWWLSVPVWITAAAAHRVVLLRLRRRAELLRPDALRG</sequence>
<evidence type="ECO:0000313" key="2">
    <source>
        <dbReference type="EMBL" id="SOD95102.1"/>
    </source>
</evidence>
<organism evidence="2 3">
    <name type="scientific">Blastococcus haudaquaticus</name>
    <dbReference type="NCBI Taxonomy" id="1938745"/>
    <lineage>
        <taxon>Bacteria</taxon>
        <taxon>Bacillati</taxon>
        <taxon>Actinomycetota</taxon>
        <taxon>Actinomycetes</taxon>
        <taxon>Geodermatophilales</taxon>
        <taxon>Geodermatophilaceae</taxon>
        <taxon>Blastococcus</taxon>
    </lineage>
</organism>
<reference evidence="3" key="1">
    <citation type="submission" date="2017-09" db="EMBL/GenBank/DDBJ databases">
        <authorList>
            <person name="Varghese N."/>
            <person name="Submissions S."/>
        </authorList>
    </citation>
    <scope>NUCLEOTIDE SEQUENCE [LARGE SCALE GENOMIC DNA]</scope>
    <source>
        <strain evidence="3">DSM 44270</strain>
    </source>
</reference>
<evidence type="ECO:0000313" key="3">
    <source>
        <dbReference type="Proteomes" id="UP000219482"/>
    </source>
</evidence>
<dbReference type="EMBL" id="OCNK01000001">
    <property type="protein sequence ID" value="SOD95102.1"/>
    <property type="molecule type" value="Genomic_DNA"/>
</dbReference>
<evidence type="ECO:0000256" key="1">
    <source>
        <dbReference type="SAM" id="Phobius"/>
    </source>
</evidence>
<name>A0A286GHZ8_9ACTN</name>
<dbReference type="AlphaFoldDB" id="A0A286GHZ8"/>
<keyword evidence="1" id="KW-1133">Transmembrane helix</keyword>
<dbReference type="RefSeq" id="WP_143278400.1">
    <property type="nucleotide sequence ID" value="NZ_OCNK01000001.1"/>
</dbReference>